<feature type="domain" description="RmlD-like substrate binding" evidence="7">
    <location>
        <begin position="446"/>
        <end position="700"/>
    </location>
</feature>
<evidence type="ECO:0000256" key="1">
    <source>
        <dbReference type="ARBA" id="ARBA00004781"/>
    </source>
</evidence>
<dbReference type="EC" id="1.1.1.133" evidence="3 6"/>
<accession>A0A6N8IU58</accession>
<comment type="function">
    <text evidence="6">Catalyzes the reduction of dTDP-6-deoxy-L-lyxo-4-hexulose to yield dTDP-L-rhamnose.</text>
</comment>
<dbReference type="CDD" id="cd05254">
    <property type="entry name" value="dTDP_HR_like_SDR_e"/>
    <property type="match status" value="1"/>
</dbReference>
<dbReference type="EMBL" id="WSEL01000006">
    <property type="protein sequence ID" value="MVQ30434.1"/>
    <property type="molecule type" value="Genomic_DNA"/>
</dbReference>
<protein>
    <recommendedName>
        <fullName evidence="4 6">dTDP-4-dehydrorhamnose reductase</fullName>
        <ecNumber evidence="3 6">1.1.1.133</ecNumber>
    </recommendedName>
</protein>
<dbReference type="InterPro" id="IPR017853">
    <property type="entry name" value="GH"/>
</dbReference>
<evidence type="ECO:0000313" key="8">
    <source>
        <dbReference type="EMBL" id="MVQ30434.1"/>
    </source>
</evidence>
<keyword evidence="6" id="KW-0521">NADP</keyword>
<organism evidence="8 9">
    <name type="scientific">Ramlibacter pinisoli</name>
    <dbReference type="NCBI Taxonomy" id="2682844"/>
    <lineage>
        <taxon>Bacteria</taxon>
        <taxon>Pseudomonadati</taxon>
        <taxon>Pseudomonadota</taxon>
        <taxon>Betaproteobacteria</taxon>
        <taxon>Burkholderiales</taxon>
        <taxon>Comamonadaceae</taxon>
        <taxon>Ramlibacter</taxon>
    </lineage>
</organism>
<keyword evidence="6" id="KW-0560">Oxidoreductase</keyword>
<dbReference type="UniPathway" id="UPA00124"/>
<dbReference type="Gene3D" id="3.40.50.720">
    <property type="entry name" value="NAD(P)-binding Rossmann-like Domain"/>
    <property type="match status" value="1"/>
</dbReference>
<dbReference type="RefSeq" id="WP_157398564.1">
    <property type="nucleotide sequence ID" value="NZ_WSEL01000006.1"/>
</dbReference>
<dbReference type="SUPFAM" id="SSF51445">
    <property type="entry name" value="(Trans)glycosidases"/>
    <property type="match status" value="1"/>
</dbReference>
<gene>
    <name evidence="8" type="ORF">GON04_13315</name>
</gene>
<dbReference type="PANTHER" id="PTHR10491:SF4">
    <property type="entry name" value="METHIONINE ADENOSYLTRANSFERASE 2 SUBUNIT BETA"/>
    <property type="match status" value="1"/>
</dbReference>
<dbReference type="GO" id="GO:0019305">
    <property type="term" value="P:dTDP-rhamnose biosynthetic process"/>
    <property type="evidence" value="ECO:0007669"/>
    <property type="project" value="UniProtKB-UniPathway"/>
</dbReference>
<keyword evidence="9" id="KW-1185">Reference proteome</keyword>
<dbReference type="AlphaFoldDB" id="A0A6N8IU58"/>
<evidence type="ECO:0000256" key="4">
    <source>
        <dbReference type="ARBA" id="ARBA00017099"/>
    </source>
</evidence>
<sequence>MGRRSDRLELWAGPECTVNRVGDRYLDQLRASGFERRLDDLDRLAGLGITRLRLPLLWERTAPDGPDQADWRWPDARLARLRELGVQPIAGLVHHGSGPPHTSLVDPRFPQLLADYAGAVARRYPDLPAYTPVNEPLTTARFAGLYGAWYPHGRDDRSFVRCLLGQVQGTVQAMRAIRAVNPAAELVQTDDLGYTTVATPRLQYQADFDNQRRWLGYDLLCGRVDRHHPLWDYLCANGAAAGELLALVDAPCPPSIVGINSYITSERFLDDRLALYPEHLHGGNGRDRYADIETARVHGAHIGGFAARLREASERYRLPVAITEVHLGCTREEQLRWLHQAWKAAQDLQDQGLDIRAVTVWATFGSCDWDSLVTQERGHYEPGLWDVRGGGAPRPTALVRLAHELGHGLPPSHPVLEGPGWWQRELRLAYPHHGELESLAVLGQPLLITGATGTLGRAYARLCDIRGLPYKLLTRQDMDIADPASVAAALERWQPWAVVNAAGYVRVDDAESDPRNWRENVDGPVVLAKACARRGIRLVSFSSDLVFDGSLDRPYVETDPTAPLCAYGRTKAEAEHRMLAVAPQSLVVRTAAFFGPWDRHNFVTQALAALRRGQPWPAAHDQWVSPTYVPDLVRTSLDLLVDGEHGLWHLANRGAVSWLELAQMAAEAAGLDRALVQGRSGAELGQVACRPRYSALDSARGAVMPTLEEGLLRYLDEVEAEGTA</sequence>
<name>A0A6N8IU58_9BURK</name>
<dbReference type="PANTHER" id="PTHR10491">
    <property type="entry name" value="DTDP-4-DEHYDRORHAMNOSE REDUCTASE"/>
    <property type="match status" value="1"/>
</dbReference>
<evidence type="ECO:0000256" key="5">
    <source>
        <dbReference type="ARBA" id="ARBA00048200"/>
    </source>
</evidence>
<dbReference type="GO" id="GO:0008831">
    <property type="term" value="F:dTDP-4-dehydrorhamnose reductase activity"/>
    <property type="evidence" value="ECO:0007669"/>
    <property type="project" value="UniProtKB-EC"/>
</dbReference>
<evidence type="ECO:0000259" key="7">
    <source>
        <dbReference type="Pfam" id="PF04321"/>
    </source>
</evidence>
<comment type="similarity">
    <text evidence="2 6">Belongs to the dTDP-4-dehydrorhamnose reductase family.</text>
</comment>
<dbReference type="Gene3D" id="3.90.25.10">
    <property type="entry name" value="UDP-galactose 4-epimerase, domain 1"/>
    <property type="match status" value="1"/>
</dbReference>
<comment type="cofactor">
    <cofactor evidence="6">
        <name>Mg(2+)</name>
        <dbReference type="ChEBI" id="CHEBI:18420"/>
    </cofactor>
    <text evidence="6">Binds 1 Mg(2+) ion per monomer.</text>
</comment>
<dbReference type="Gene3D" id="3.20.20.80">
    <property type="entry name" value="Glycosidases"/>
    <property type="match status" value="1"/>
</dbReference>
<comment type="catalytic activity">
    <reaction evidence="5 6">
        <text>dTDP-beta-L-rhamnose + NADP(+) = dTDP-4-dehydro-beta-L-rhamnose + NADPH + H(+)</text>
        <dbReference type="Rhea" id="RHEA:21796"/>
        <dbReference type="ChEBI" id="CHEBI:15378"/>
        <dbReference type="ChEBI" id="CHEBI:57510"/>
        <dbReference type="ChEBI" id="CHEBI:57783"/>
        <dbReference type="ChEBI" id="CHEBI:58349"/>
        <dbReference type="ChEBI" id="CHEBI:62830"/>
        <dbReference type="EC" id="1.1.1.133"/>
    </reaction>
</comment>
<evidence type="ECO:0000256" key="2">
    <source>
        <dbReference type="ARBA" id="ARBA00010944"/>
    </source>
</evidence>
<dbReference type="SUPFAM" id="SSF51735">
    <property type="entry name" value="NAD(P)-binding Rossmann-fold domains"/>
    <property type="match status" value="1"/>
</dbReference>
<evidence type="ECO:0000256" key="6">
    <source>
        <dbReference type="RuleBase" id="RU364082"/>
    </source>
</evidence>
<reference evidence="8 9" key="1">
    <citation type="submission" date="2019-12" db="EMBL/GenBank/DDBJ databases">
        <authorList>
            <person name="Huq M.A."/>
        </authorList>
    </citation>
    <scope>NUCLEOTIDE SEQUENCE [LARGE SCALE GENOMIC DNA]</scope>
    <source>
        <strain evidence="8 9">MAH-25</strain>
    </source>
</reference>
<dbReference type="Proteomes" id="UP000469385">
    <property type="component" value="Unassembled WGS sequence"/>
</dbReference>
<comment type="pathway">
    <text evidence="1 6">Carbohydrate biosynthesis; dTDP-L-rhamnose biosynthesis.</text>
</comment>
<evidence type="ECO:0000256" key="3">
    <source>
        <dbReference type="ARBA" id="ARBA00012929"/>
    </source>
</evidence>
<comment type="caution">
    <text evidence="8">The sequence shown here is derived from an EMBL/GenBank/DDBJ whole genome shotgun (WGS) entry which is preliminary data.</text>
</comment>
<dbReference type="Pfam" id="PF04321">
    <property type="entry name" value="RmlD_sub_bind"/>
    <property type="match status" value="1"/>
</dbReference>
<dbReference type="InterPro" id="IPR005913">
    <property type="entry name" value="dTDP_dehydrorham_reduct"/>
</dbReference>
<proteinExistence type="inferred from homology"/>
<evidence type="ECO:0000313" key="9">
    <source>
        <dbReference type="Proteomes" id="UP000469385"/>
    </source>
</evidence>
<dbReference type="InterPro" id="IPR029903">
    <property type="entry name" value="RmlD-like-bd"/>
</dbReference>
<dbReference type="InterPro" id="IPR036291">
    <property type="entry name" value="NAD(P)-bd_dom_sf"/>
</dbReference>